<evidence type="ECO:0000256" key="2">
    <source>
        <dbReference type="ARBA" id="ARBA00007812"/>
    </source>
</evidence>
<dbReference type="InterPro" id="IPR012110">
    <property type="entry name" value="PDC/IPDC-like"/>
</dbReference>
<sequence>MVESSEYILGIGTLLTDFNTGSFTANIKSEQFISIMPDYVEIDSVIYSCVYMTDILSELTQRLPNKTYHKITAKGLG</sequence>
<dbReference type="AlphaFoldDB" id="A0A2X2BE29"/>
<evidence type="ECO:0000256" key="3">
    <source>
        <dbReference type="ARBA" id="ARBA00022723"/>
    </source>
</evidence>
<proteinExistence type="inferred from homology"/>
<evidence type="ECO:0000256" key="1">
    <source>
        <dbReference type="ARBA" id="ARBA00001964"/>
    </source>
</evidence>
<dbReference type="EMBL" id="UAUE01000003">
    <property type="protein sequence ID" value="SPY94432.1"/>
    <property type="molecule type" value="Genomic_DNA"/>
</dbReference>
<name>A0A2X2BE29_PROMI</name>
<dbReference type="GO" id="GO:0046872">
    <property type="term" value="F:metal ion binding"/>
    <property type="evidence" value="ECO:0007669"/>
    <property type="project" value="UniProtKB-KW"/>
</dbReference>
<dbReference type="Gene3D" id="3.40.50.1220">
    <property type="entry name" value="TPP-binding domain"/>
    <property type="match status" value="1"/>
</dbReference>
<dbReference type="Proteomes" id="UP000251485">
    <property type="component" value="Unassembled WGS sequence"/>
</dbReference>
<keyword evidence="4" id="KW-0460">Magnesium</keyword>
<protein>
    <submittedName>
        <fullName evidence="6">Indole-3-pyruvate decarboxylase</fullName>
    </submittedName>
</protein>
<keyword evidence="6" id="KW-0670">Pyruvate</keyword>
<reference evidence="6 7" key="1">
    <citation type="submission" date="2018-06" db="EMBL/GenBank/DDBJ databases">
        <authorList>
            <consortium name="Pathogen Informatics"/>
            <person name="Doyle S."/>
        </authorList>
    </citation>
    <scope>NUCLEOTIDE SEQUENCE [LARGE SCALE GENOMIC DNA]</scope>
    <source>
        <strain evidence="6 7">NCTC10975</strain>
    </source>
</reference>
<keyword evidence="5" id="KW-0786">Thiamine pyrophosphate</keyword>
<keyword evidence="3" id="KW-0479">Metal-binding</keyword>
<evidence type="ECO:0000313" key="7">
    <source>
        <dbReference type="Proteomes" id="UP000251485"/>
    </source>
</evidence>
<gene>
    <name evidence="6" type="primary">ipdC_2</name>
    <name evidence="6" type="ORF">NCTC10975_00773</name>
</gene>
<comment type="cofactor">
    <cofactor evidence="1">
        <name>thiamine diphosphate</name>
        <dbReference type="ChEBI" id="CHEBI:58937"/>
    </cofactor>
</comment>
<dbReference type="PANTHER" id="PTHR43452">
    <property type="entry name" value="PYRUVATE DECARBOXYLASE"/>
    <property type="match status" value="1"/>
</dbReference>
<accession>A0A2X2BE29</accession>
<dbReference type="PANTHER" id="PTHR43452:SF30">
    <property type="entry name" value="PYRUVATE DECARBOXYLASE ISOZYME 1-RELATED"/>
    <property type="match status" value="1"/>
</dbReference>
<evidence type="ECO:0000313" key="6">
    <source>
        <dbReference type="EMBL" id="SPY94432.1"/>
    </source>
</evidence>
<dbReference type="GO" id="GO:0005829">
    <property type="term" value="C:cytosol"/>
    <property type="evidence" value="ECO:0007669"/>
    <property type="project" value="TreeGrafter"/>
</dbReference>
<dbReference type="GO" id="GO:0004737">
    <property type="term" value="F:pyruvate decarboxylase activity"/>
    <property type="evidence" value="ECO:0007669"/>
    <property type="project" value="TreeGrafter"/>
</dbReference>
<evidence type="ECO:0000256" key="4">
    <source>
        <dbReference type="ARBA" id="ARBA00022842"/>
    </source>
</evidence>
<dbReference type="InterPro" id="IPR029035">
    <property type="entry name" value="DHS-like_NAD/FAD-binding_dom"/>
</dbReference>
<organism evidence="6 7">
    <name type="scientific">Proteus mirabilis</name>
    <dbReference type="NCBI Taxonomy" id="584"/>
    <lineage>
        <taxon>Bacteria</taxon>
        <taxon>Pseudomonadati</taxon>
        <taxon>Pseudomonadota</taxon>
        <taxon>Gammaproteobacteria</taxon>
        <taxon>Enterobacterales</taxon>
        <taxon>Morganellaceae</taxon>
        <taxon>Proteus</taxon>
    </lineage>
</organism>
<evidence type="ECO:0000256" key="5">
    <source>
        <dbReference type="ARBA" id="ARBA00023052"/>
    </source>
</evidence>
<dbReference type="SUPFAM" id="SSF52467">
    <property type="entry name" value="DHS-like NAD/FAD-binding domain"/>
    <property type="match status" value="1"/>
</dbReference>
<comment type="similarity">
    <text evidence="2">Belongs to the TPP enzyme family.</text>
</comment>
<dbReference type="GO" id="GO:0000949">
    <property type="term" value="P:aromatic amino acid family catabolic process to alcohol via Ehrlich pathway"/>
    <property type="evidence" value="ECO:0007669"/>
    <property type="project" value="TreeGrafter"/>
</dbReference>